<dbReference type="PATRIC" id="fig|1107882.3.peg.45"/>
<accession>H0HIU1</accession>
<dbReference type="Proteomes" id="UP000003250">
    <property type="component" value="Unassembled WGS sequence"/>
</dbReference>
<protein>
    <submittedName>
        <fullName evidence="2">SapC family protein</fullName>
    </submittedName>
</protein>
<name>H0HIU1_9HYPH</name>
<dbReference type="Pfam" id="PF07277">
    <property type="entry name" value="SapC"/>
    <property type="match status" value="1"/>
</dbReference>
<evidence type="ECO:0000256" key="1">
    <source>
        <dbReference type="SAM" id="MobiDB-lite"/>
    </source>
</evidence>
<keyword evidence="3" id="KW-1185">Reference proteome</keyword>
<organism evidence="2 3">
    <name type="scientific">Mesorhizobium alhagi CCNWXJ12-2</name>
    <dbReference type="NCBI Taxonomy" id="1107882"/>
    <lineage>
        <taxon>Bacteria</taxon>
        <taxon>Pseudomonadati</taxon>
        <taxon>Pseudomonadota</taxon>
        <taxon>Alphaproteobacteria</taxon>
        <taxon>Hyphomicrobiales</taxon>
        <taxon>Phyllobacteriaceae</taxon>
        <taxon>Allomesorhizobium</taxon>
    </lineage>
</organism>
<dbReference type="EMBL" id="AHAM01000002">
    <property type="protein sequence ID" value="EHK59358.1"/>
    <property type="molecule type" value="Genomic_DNA"/>
</dbReference>
<feature type="region of interest" description="Disordered" evidence="1">
    <location>
        <begin position="1"/>
        <end position="22"/>
    </location>
</feature>
<evidence type="ECO:0000313" key="2">
    <source>
        <dbReference type="EMBL" id="EHK59358.1"/>
    </source>
</evidence>
<reference evidence="2 3" key="1">
    <citation type="journal article" date="2012" name="J. Bacteriol.">
        <title>Draft Genome Sequence of Mesorhizobium alhagi CCNWXJ12-2T, a Novel Salt-Resistant Species Isolated from the Desert of Northwestern China.</title>
        <authorList>
            <person name="Zhou M."/>
            <person name="Chen W."/>
            <person name="Chen H."/>
            <person name="Wei G."/>
        </authorList>
    </citation>
    <scope>NUCLEOTIDE SEQUENCE [LARGE SCALE GENOMIC DNA]</scope>
    <source>
        <strain evidence="2 3">CCNWXJ12-2</strain>
    </source>
</reference>
<dbReference type="InterPro" id="IPR010836">
    <property type="entry name" value="SapC"/>
</dbReference>
<evidence type="ECO:0000313" key="3">
    <source>
        <dbReference type="Proteomes" id="UP000003250"/>
    </source>
</evidence>
<dbReference type="AlphaFoldDB" id="H0HIU1"/>
<proteinExistence type="predicted"/>
<gene>
    <name evidence="2" type="ORF">MAXJ12_00225</name>
</gene>
<sequence length="271" mass="29393">MADIGQAAVTETSASGPDASKTQLPMFYRKPEALHPSRHGTLSLVTKPDYGFAATAHAVPIMASEMPAAMRSYPIVFVGPQKAPVVITGLRQNENLFVEPDGSWTAPHYVPAYVRRYPFVLAEDKQPTERLTLCIDRESDRIVETVTASLTGGDGATVPLFDGTEPSQATRGALEFCNQFQMGFAATRTVIESIDALGLFVTRKSTVTLEGREVLNLTDFQVVDEAALNALGDDDFLKLRKSGALAMIYCPLASSNSWNSLAYQAKARKSK</sequence>
<feature type="compositionally biased region" description="Polar residues" evidence="1">
    <location>
        <begin position="9"/>
        <end position="22"/>
    </location>
</feature>